<keyword evidence="5" id="KW-0862">Zinc</keyword>
<feature type="region of interest" description="Disordered" evidence="11">
    <location>
        <begin position="340"/>
        <end position="650"/>
    </location>
</feature>
<feature type="compositionally biased region" description="Low complexity" evidence="11">
    <location>
        <begin position="434"/>
        <end position="460"/>
    </location>
</feature>
<feature type="compositionally biased region" description="Basic and acidic residues" evidence="11">
    <location>
        <begin position="73"/>
        <end position="92"/>
    </location>
</feature>
<feature type="compositionally biased region" description="Basic and acidic residues" evidence="11">
    <location>
        <begin position="616"/>
        <end position="650"/>
    </location>
</feature>
<evidence type="ECO:0000256" key="7">
    <source>
        <dbReference type="ARBA" id="ARBA00023054"/>
    </source>
</evidence>
<evidence type="ECO:0000256" key="8">
    <source>
        <dbReference type="ARBA" id="ARBA00023163"/>
    </source>
</evidence>
<organism evidence="13 14">
    <name type="scientific">[Emmonsia] crescens</name>
    <dbReference type="NCBI Taxonomy" id="73230"/>
    <lineage>
        <taxon>Eukaryota</taxon>
        <taxon>Fungi</taxon>
        <taxon>Dikarya</taxon>
        <taxon>Ascomycota</taxon>
        <taxon>Pezizomycotina</taxon>
        <taxon>Eurotiomycetes</taxon>
        <taxon>Eurotiomycetidae</taxon>
        <taxon>Onygenales</taxon>
        <taxon>Ajellomycetaceae</taxon>
        <taxon>Emergomyces</taxon>
    </lineage>
</organism>
<proteinExistence type="predicted"/>
<feature type="domain" description="GATA-type" evidence="12">
    <location>
        <begin position="292"/>
        <end position="339"/>
    </location>
</feature>
<dbReference type="FunFam" id="3.30.50.10:FF:000007">
    <property type="entry name" value="Nitrogen regulatory AreA, N-terminal"/>
    <property type="match status" value="1"/>
</dbReference>
<feature type="domain" description="GATA-type" evidence="12">
    <location>
        <begin position="122"/>
        <end position="164"/>
    </location>
</feature>
<keyword evidence="3" id="KW-0677">Repeat</keyword>
<accession>A0A2B7Z0B8</accession>
<dbReference type="PROSITE" id="PS50114">
    <property type="entry name" value="GATA_ZN_FINGER_2"/>
    <property type="match status" value="2"/>
</dbReference>
<evidence type="ECO:0000313" key="13">
    <source>
        <dbReference type="EMBL" id="PGH29804.1"/>
    </source>
</evidence>
<evidence type="ECO:0000259" key="12">
    <source>
        <dbReference type="PROSITE" id="PS50114"/>
    </source>
</evidence>
<evidence type="ECO:0000313" key="14">
    <source>
        <dbReference type="Proteomes" id="UP000226031"/>
    </source>
</evidence>
<dbReference type="InterPro" id="IPR039355">
    <property type="entry name" value="Transcription_factor_GATA"/>
</dbReference>
<dbReference type="STRING" id="73230.A0A2B7Z0B8"/>
<dbReference type="Proteomes" id="UP000226031">
    <property type="component" value="Unassembled WGS sequence"/>
</dbReference>
<reference evidence="13 14" key="1">
    <citation type="submission" date="2017-10" db="EMBL/GenBank/DDBJ databases">
        <title>Comparative genomics in systemic dimorphic fungi from Ajellomycetaceae.</title>
        <authorList>
            <person name="Munoz J.F."/>
            <person name="Mcewen J.G."/>
            <person name="Clay O.K."/>
            <person name="Cuomo C.A."/>
        </authorList>
    </citation>
    <scope>NUCLEOTIDE SEQUENCE [LARGE SCALE GENOMIC DNA]</scope>
    <source>
        <strain evidence="13 14">UAMH4076</strain>
    </source>
</reference>
<evidence type="ECO:0000256" key="1">
    <source>
        <dbReference type="ARBA" id="ARBA00004123"/>
    </source>
</evidence>
<keyword evidence="7" id="KW-0175">Coiled coil</keyword>
<keyword evidence="4 10" id="KW-0863">Zinc-finger</keyword>
<comment type="subcellular location">
    <subcellularLocation>
        <location evidence="1">Nucleus</location>
    </subcellularLocation>
</comment>
<evidence type="ECO:0000256" key="11">
    <source>
        <dbReference type="SAM" id="MobiDB-lite"/>
    </source>
</evidence>
<evidence type="ECO:0000256" key="4">
    <source>
        <dbReference type="ARBA" id="ARBA00022771"/>
    </source>
</evidence>
<keyword evidence="6" id="KW-0805">Transcription regulation</keyword>
<dbReference type="GO" id="GO:0045944">
    <property type="term" value="P:positive regulation of transcription by RNA polymerase II"/>
    <property type="evidence" value="ECO:0007669"/>
    <property type="project" value="TreeGrafter"/>
</dbReference>
<feature type="compositionally biased region" description="Pro residues" evidence="11">
    <location>
        <begin position="423"/>
        <end position="433"/>
    </location>
</feature>
<dbReference type="GO" id="GO:0000122">
    <property type="term" value="P:negative regulation of transcription by RNA polymerase II"/>
    <property type="evidence" value="ECO:0007669"/>
    <property type="project" value="TreeGrafter"/>
</dbReference>
<feature type="compositionally biased region" description="Low complexity" evidence="11">
    <location>
        <begin position="557"/>
        <end position="603"/>
    </location>
</feature>
<dbReference type="AlphaFoldDB" id="A0A2B7Z0B8"/>
<feature type="region of interest" description="Disordered" evidence="11">
    <location>
        <begin position="73"/>
        <end position="140"/>
    </location>
</feature>
<dbReference type="CDD" id="cd00202">
    <property type="entry name" value="ZnF_GATA"/>
    <property type="match status" value="2"/>
</dbReference>
<dbReference type="EMBL" id="PDND01000211">
    <property type="protein sequence ID" value="PGH29804.1"/>
    <property type="molecule type" value="Genomic_DNA"/>
</dbReference>
<gene>
    <name evidence="13" type="ORF">GX50_07443</name>
</gene>
<feature type="compositionally biased region" description="Low complexity" evidence="11">
    <location>
        <begin position="357"/>
        <end position="374"/>
    </location>
</feature>
<dbReference type="SUPFAM" id="SSF57716">
    <property type="entry name" value="Glucocorticoid receptor-like (DNA-binding domain)"/>
    <property type="match status" value="2"/>
</dbReference>
<name>A0A2B7Z0B8_9EURO</name>
<dbReference type="PROSITE" id="PS00344">
    <property type="entry name" value="GATA_ZN_FINGER_1"/>
    <property type="match status" value="2"/>
</dbReference>
<dbReference type="PRINTS" id="PR00619">
    <property type="entry name" value="GATAZNFINGER"/>
</dbReference>
<dbReference type="VEuPathDB" id="FungiDB:EMCG_02929"/>
<dbReference type="SMART" id="SM00401">
    <property type="entry name" value="ZnF_GATA"/>
    <property type="match status" value="2"/>
</dbReference>
<dbReference type="GO" id="GO:0034757">
    <property type="term" value="P:negative regulation of iron ion transport"/>
    <property type="evidence" value="ECO:0007669"/>
    <property type="project" value="UniProtKB-ARBA"/>
</dbReference>
<sequence length="650" mass="69486">MTGLLASRPHTEDTRSPTKCADILMRHPSAEDLDAAHQLVSSARGGRDNTVNFHSDRQEMAGKALDNIHEDARRNMDSPSKTGHEAPAEQRQDQASVESGGNPIDRPVSSKQSPKAQSKEPVFTGHSCSNCGTKRTPLWRRSPTGATICNACGLYLKARNADRPTHRARPLPSPYGSNSAQNPDKSRSSTSPAPNDGADSQRTDSWSNYAVKECTPSGSCPGGGNCNGTGGAEGCDGCPAYNNRVYKSAARNALALHTPRTSPQAPNQGGPGSTDGEAGSSNPDGMTLHIACQNCQTTVTPLWRRDENGHPICNACGLYHKLHGSYRPPTMKKSIIKRRKRVVPAMREQSPTGATQSSNGSASPEASPAALAHSYDSHRQYQNIEQGNGHPSPHARPLYPHVYHAPPPADFTGYTSNPVSLPHHPPPPPPPQQQRPYDNNNNNNNNNNSNNNNENINTPRPSIPLLPPRTNNPKKRTISESSMEDSQQQQQQLQQLQQQSNQLPTHLPPINPHGASSAAANNPGRLSSISSLLNHPGEVTTTAAADRDDSRVDPALSSAAASRSQQQQQQQQQRQASAGPCSPSRFSPSLSPALPPAAATAAALGGGGSSSGGAMDHVDARAERRAQLQREAEDMREALRAKERELAALE</sequence>
<dbReference type="PANTHER" id="PTHR10071">
    <property type="entry name" value="TRANSCRIPTION FACTOR GATA FAMILY MEMBER"/>
    <property type="match status" value="1"/>
</dbReference>
<evidence type="ECO:0000256" key="5">
    <source>
        <dbReference type="ARBA" id="ARBA00022833"/>
    </source>
</evidence>
<keyword evidence="14" id="KW-1185">Reference proteome</keyword>
<evidence type="ECO:0000256" key="2">
    <source>
        <dbReference type="ARBA" id="ARBA00022723"/>
    </source>
</evidence>
<dbReference type="InterPro" id="IPR013088">
    <property type="entry name" value="Znf_NHR/GATA"/>
</dbReference>
<dbReference type="PANTHER" id="PTHR10071:SF335">
    <property type="entry name" value="IRON-SENSING TRANSCRIPTIONAL REPRESSOR-RELATED"/>
    <property type="match status" value="1"/>
</dbReference>
<evidence type="ECO:0000256" key="3">
    <source>
        <dbReference type="ARBA" id="ARBA00022737"/>
    </source>
</evidence>
<protein>
    <recommendedName>
        <fullName evidence="12">GATA-type domain-containing protein</fullName>
    </recommendedName>
</protein>
<feature type="compositionally biased region" description="Low complexity" evidence="11">
    <location>
        <begin position="487"/>
        <end position="499"/>
    </location>
</feature>
<evidence type="ECO:0000256" key="6">
    <source>
        <dbReference type="ARBA" id="ARBA00023015"/>
    </source>
</evidence>
<evidence type="ECO:0000256" key="10">
    <source>
        <dbReference type="PROSITE-ProRule" id="PRU00094"/>
    </source>
</evidence>
<dbReference type="InterPro" id="IPR000679">
    <property type="entry name" value="Znf_GATA"/>
</dbReference>
<dbReference type="GO" id="GO:0000978">
    <property type="term" value="F:RNA polymerase II cis-regulatory region sequence-specific DNA binding"/>
    <property type="evidence" value="ECO:0007669"/>
    <property type="project" value="TreeGrafter"/>
</dbReference>
<keyword evidence="9" id="KW-0539">Nucleus</keyword>
<keyword evidence="8" id="KW-0804">Transcription</keyword>
<feature type="compositionally biased region" description="Polar residues" evidence="11">
    <location>
        <begin position="175"/>
        <end position="204"/>
    </location>
</feature>
<dbReference type="GO" id="GO:0008270">
    <property type="term" value="F:zinc ion binding"/>
    <property type="evidence" value="ECO:0007669"/>
    <property type="project" value="UniProtKB-KW"/>
</dbReference>
<dbReference type="GO" id="GO:0005634">
    <property type="term" value="C:nucleus"/>
    <property type="evidence" value="ECO:0007669"/>
    <property type="project" value="UniProtKB-SubCell"/>
</dbReference>
<evidence type="ECO:0000256" key="9">
    <source>
        <dbReference type="ARBA" id="ARBA00023242"/>
    </source>
</evidence>
<feature type="compositionally biased region" description="Polar residues" evidence="11">
    <location>
        <begin position="518"/>
        <end position="543"/>
    </location>
</feature>
<feature type="region of interest" description="Disordered" evidence="11">
    <location>
        <begin position="258"/>
        <end position="285"/>
    </location>
</feature>
<dbReference type="GO" id="GO:0000981">
    <property type="term" value="F:DNA-binding transcription factor activity, RNA polymerase II-specific"/>
    <property type="evidence" value="ECO:0007669"/>
    <property type="project" value="TreeGrafter"/>
</dbReference>
<dbReference type="GO" id="GO:0006879">
    <property type="term" value="P:intracellular iron ion homeostasis"/>
    <property type="evidence" value="ECO:0007669"/>
    <property type="project" value="UniProtKB-ARBA"/>
</dbReference>
<comment type="caution">
    <text evidence="13">The sequence shown here is derived from an EMBL/GenBank/DDBJ whole genome shotgun (WGS) entry which is preliminary data.</text>
</comment>
<feature type="region of interest" description="Disordered" evidence="11">
    <location>
        <begin position="164"/>
        <end position="204"/>
    </location>
</feature>
<dbReference type="Pfam" id="PF00320">
    <property type="entry name" value="GATA"/>
    <property type="match status" value="2"/>
</dbReference>
<keyword evidence="2" id="KW-0479">Metal-binding</keyword>
<dbReference type="FunFam" id="3.30.50.10:FF:000039">
    <property type="entry name" value="Siderophore transcription factor SreA"/>
    <property type="match status" value="1"/>
</dbReference>
<dbReference type="Gene3D" id="3.30.50.10">
    <property type="entry name" value="Erythroid Transcription Factor GATA-1, subunit A"/>
    <property type="match status" value="2"/>
</dbReference>